<feature type="transmembrane region" description="Helical" evidence="1">
    <location>
        <begin position="78"/>
        <end position="96"/>
    </location>
</feature>
<keyword evidence="1" id="KW-0472">Membrane</keyword>
<keyword evidence="1" id="KW-1133">Transmembrane helix</keyword>
<name>A0A1G1VZA8_9BACT</name>
<proteinExistence type="predicted"/>
<comment type="caution">
    <text evidence="2">The sequence shown here is derived from an EMBL/GenBank/DDBJ whole genome shotgun (WGS) entry which is preliminary data.</text>
</comment>
<dbReference type="PANTHER" id="PTHR35531">
    <property type="entry name" value="INNER MEMBRANE PROTEIN YBCI-RELATED"/>
    <property type="match status" value="1"/>
</dbReference>
<dbReference type="Pfam" id="PF04307">
    <property type="entry name" value="YdjM"/>
    <property type="match status" value="1"/>
</dbReference>
<organism evidence="2 3">
    <name type="scientific">Candidatus Chisholmbacteria bacterium RIFCSPLOWO2_01_FULL_49_14</name>
    <dbReference type="NCBI Taxonomy" id="1797593"/>
    <lineage>
        <taxon>Bacteria</taxon>
        <taxon>Candidatus Chisholmiibacteriota</taxon>
    </lineage>
</organism>
<feature type="transmembrane region" description="Helical" evidence="1">
    <location>
        <begin position="20"/>
        <end position="44"/>
    </location>
</feature>
<evidence type="ECO:0000313" key="3">
    <source>
        <dbReference type="Proteomes" id="UP000176723"/>
    </source>
</evidence>
<evidence type="ECO:0000256" key="1">
    <source>
        <dbReference type="SAM" id="Phobius"/>
    </source>
</evidence>
<reference evidence="2 3" key="1">
    <citation type="journal article" date="2016" name="Nat. Commun.">
        <title>Thousands of microbial genomes shed light on interconnected biogeochemical processes in an aquifer system.</title>
        <authorList>
            <person name="Anantharaman K."/>
            <person name="Brown C.T."/>
            <person name="Hug L.A."/>
            <person name="Sharon I."/>
            <person name="Castelle C.J."/>
            <person name="Probst A.J."/>
            <person name="Thomas B.C."/>
            <person name="Singh A."/>
            <person name="Wilkins M.J."/>
            <person name="Karaoz U."/>
            <person name="Brodie E.L."/>
            <person name="Williams K.H."/>
            <person name="Hubbard S.S."/>
            <person name="Banfield J.F."/>
        </authorList>
    </citation>
    <scope>NUCLEOTIDE SEQUENCE [LARGE SCALE GENOMIC DNA]</scope>
</reference>
<dbReference type="InterPro" id="IPR016956">
    <property type="entry name" value="YdjM"/>
</dbReference>
<dbReference type="PANTHER" id="PTHR35531:SF1">
    <property type="entry name" value="INNER MEMBRANE PROTEIN YBCI-RELATED"/>
    <property type="match status" value="1"/>
</dbReference>
<sequence>MTARTHDEFAFASLVTVAAFYPPAALNLFTFVVSLVGNIVGALIPDMDQAGNRLWDLLPGGDALGRVFRRMFYKHRTITHSLLGLFLIYHGLQWLLPKIVNAGVVDPQVVFFSVMIGHISHLLADGITKEGLPLFFPLPFEIGFPPLQALRITTDSWVETYLVQPGIAVYLI</sequence>
<dbReference type="PIRSF" id="PIRSF030780">
    <property type="entry name" value="Md_memb_hyd_prd"/>
    <property type="match status" value="1"/>
</dbReference>
<protein>
    <recommendedName>
        <fullName evidence="4">Metal-dependent hydrolase</fullName>
    </recommendedName>
</protein>
<accession>A0A1G1VZA8</accession>
<dbReference type="InterPro" id="IPR007404">
    <property type="entry name" value="YdjM-like"/>
</dbReference>
<dbReference type="EMBL" id="MHCL01000023">
    <property type="protein sequence ID" value="OGY20749.1"/>
    <property type="molecule type" value="Genomic_DNA"/>
</dbReference>
<dbReference type="AlphaFoldDB" id="A0A1G1VZA8"/>
<evidence type="ECO:0000313" key="2">
    <source>
        <dbReference type="EMBL" id="OGY20749.1"/>
    </source>
</evidence>
<keyword evidence="1" id="KW-0812">Transmembrane</keyword>
<evidence type="ECO:0008006" key="4">
    <source>
        <dbReference type="Google" id="ProtNLM"/>
    </source>
</evidence>
<dbReference type="Proteomes" id="UP000176723">
    <property type="component" value="Unassembled WGS sequence"/>
</dbReference>
<gene>
    <name evidence="2" type="ORF">A3A65_01065</name>
</gene>
<dbReference type="STRING" id="1797593.A3A65_01065"/>